<proteinExistence type="predicted"/>
<evidence type="ECO:0000313" key="2">
    <source>
        <dbReference type="Proteomes" id="UP001234178"/>
    </source>
</evidence>
<reference evidence="1 2" key="1">
    <citation type="journal article" date="2023" name="Nucleic Acids Res.">
        <title>The hologenome of Daphnia magna reveals possible DNA methylation and microbiome-mediated evolution of the host genome.</title>
        <authorList>
            <person name="Chaturvedi A."/>
            <person name="Li X."/>
            <person name="Dhandapani V."/>
            <person name="Marshall H."/>
            <person name="Kissane S."/>
            <person name="Cuenca-Cambronero M."/>
            <person name="Asole G."/>
            <person name="Calvet F."/>
            <person name="Ruiz-Romero M."/>
            <person name="Marangio P."/>
            <person name="Guigo R."/>
            <person name="Rago D."/>
            <person name="Mirbahai L."/>
            <person name="Eastwood N."/>
            <person name="Colbourne J.K."/>
            <person name="Zhou J."/>
            <person name="Mallon E."/>
            <person name="Orsini L."/>
        </authorList>
    </citation>
    <scope>NUCLEOTIDE SEQUENCE [LARGE SCALE GENOMIC DNA]</scope>
    <source>
        <strain evidence="1">LRV0_1</strain>
    </source>
</reference>
<comment type="caution">
    <text evidence="1">The sequence shown here is derived from an EMBL/GenBank/DDBJ whole genome shotgun (WGS) entry which is preliminary data.</text>
</comment>
<dbReference type="EMBL" id="JAOYFB010000040">
    <property type="protein sequence ID" value="KAK4035738.1"/>
    <property type="molecule type" value="Genomic_DNA"/>
</dbReference>
<accession>A0ABR0B211</accession>
<protein>
    <submittedName>
        <fullName evidence="1">Uncharacterized protein</fullName>
    </submittedName>
</protein>
<evidence type="ECO:0000313" key="1">
    <source>
        <dbReference type="EMBL" id="KAK4035738.1"/>
    </source>
</evidence>
<organism evidence="1 2">
    <name type="scientific">Daphnia magna</name>
    <dbReference type="NCBI Taxonomy" id="35525"/>
    <lineage>
        <taxon>Eukaryota</taxon>
        <taxon>Metazoa</taxon>
        <taxon>Ecdysozoa</taxon>
        <taxon>Arthropoda</taxon>
        <taxon>Crustacea</taxon>
        <taxon>Branchiopoda</taxon>
        <taxon>Diplostraca</taxon>
        <taxon>Cladocera</taxon>
        <taxon>Anomopoda</taxon>
        <taxon>Daphniidae</taxon>
        <taxon>Daphnia</taxon>
    </lineage>
</organism>
<keyword evidence="2" id="KW-1185">Reference proteome</keyword>
<name>A0ABR0B211_9CRUS</name>
<gene>
    <name evidence="1" type="ORF">OUZ56_027822</name>
</gene>
<sequence>MKMFERNDLIFRAIGIFLIYQEELFIKTNWSDPVVPHSLGQTVKEEMRCSKGFGEASDELAQLHSLGVARRRKSNRRDRRDVYKTCRAFLIIK</sequence>
<dbReference type="Proteomes" id="UP001234178">
    <property type="component" value="Unassembled WGS sequence"/>
</dbReference>